<dbReference type="AlphaFoldDB" id="A0A423UN51"/>
<dbReference type="EMBL" id="QIBW01000002">
    <property type="protein sequence ID" value="ROT91604.1"/>
    <property type="molecule type" value="Genomic_DNA"/>
</dbReference>
<name>A0A423UN51_9ACTN</name>
<dbReference type="PANTHER" id="PTHR30570">
    <property type="entry name" value="PERIPLASMIC PHOSPHATE BINDING COMPONENT OF PHOSPHATE ABC TRANSPORTER"/>
    <property type="match status" value="1"/>
</dbReference>
<evidence type="ECO:0000313" key="5">
    <source>
        <dbReference type="EMBL" id="MSA93887.1"/>
    </source>
</evidence>
<feature type="chain" id="PRO_5039862900" evidence="3">
    <location>
        <begin position="31"/>
        <end position="305"/>
    </location>
</feature>
<evidence type="ECO:0000313" key="8">
    <source>
        <dbReference type="Proteomes" id="UP000462865"/>
    </source>
</evidence>
<feature type="domain" description="PBP" evidence="4">
    <location>
        <begin position="188"/>
        <end position="302"/>
    </location>
</feature>
<evidence type="ECO:0000259" key="4">
    <source>
        <dbReference type="Pfam" id="PF12849"/>
    </source>
</evidence>
<feature type="compositionally biased region" description="Gly residues" evidence="2">
    <location>
        <begin position="31"/>
        <end position="41"/>
    </location>
</feature>
<evidence type="ECO:0000256" key="2">
    <source>
        <dbReference type="SAM" id="MobiDB-lite"/>
    </source>
</evidence>
<dbReference type="Proteomes" id="UP000285258">
    <property type="component" value="Unassembled WGS sequence"/>
</dbReference>
<protein>
    <submittedName>
        <fullName evidence="6">Phosphate ABC transporter substrate-binding protein</fullName>
    </submittedName>
</protein>
<gene>
    <name evidence="6" type="ORF">DMP12_02845</name>
    <name evidence="5" type="ORF">GKG38_02155</name>
</gene>
<reference evidence="5 8" key="4">
    <citation type="journal article" date="2019" name="Nat. Med.">
        <title>A library of human gut bacterial isolates paired with longitudinal multiomics data enables mechanistic microbiome research.</title>
        <authorList>
            <person name="Poyet M."/>
            <person name="Groussin M."/>
            <person name="Gibbons S.M."/>
            <person name="Avila-Pacheco J."/>
            <person name="Jiang X."/>
            <person name="Kearney S.M."/>
            <person name="Perrotta A.R."/>
            <person name="Berdy B."/>
            <person name="Zhao S."/>
            <person name="Lieberman T.D."/>
            <person name="Swanson P.K."/>
            <person name="Smith M."/>
            <person name="Roesemann S."/>
            <person name="Alexander J.E."/>
            <person name="Rich S.A."/>
            <person name="Livny J."/>
            <person name="Vlamakis H."/>
            <person name="Clish C."/>
            <person name="Bullock K."/>
            <person name="Deik A."/>
            <person name="Scott J."/>
            <person name="Pierce K.A."/>
            <person name="Xavier R.J."/>
            <person name="Alm E.J."/>
        </authorList>
    </citation>
    <scope>NUCLEOTIDE SEQUENCE [LARGE SCALE GENOMIC DNA]</scope>
    <source>
        <strain evidence="5 8">BIOML-A1</strain>
    </source>
</reference>
<evidence type="ECO:0000313" key="6">
    <source>
        <dbReference type="EMBL" id="ROT91604.1"/>
    </source>
</evidence>
<comment type="caution">
    <text evidence="6">The sequence shown here is derived from an EMBL/GenBank/DDBJ whole genome shotgun (WGS) entry which is preliminary data.</text>
</comment>
<evidence type="ECO:0000256" key="3">
    <source>
        <dbReference type="SAM" id="SignalP"/>
    </source>
</evidence>
<dbReference type="Pfam" id="PF12849">
    <property type="entry name" value="PBP_like_2"/>
    <property type="match status" value="2"/>
</dbReference>
<dbReference type="Proteomes" id="UP000462865">
    <property type="component" value="Unassembled WGS sequence"/>
</dbReference>
<organism evidence="6 7">
    <name type="scientific">Gordonibacter urolithinfaciens</name>
    <dbReference type="NCBI Taxonomy" id="1335613"/>
    <lineage>
        <taxon>Bacteria</taxon>
        <taxon>Bacillati</taxon>
        <taxon>Actinomycetota</taxon>
        <taxon>Coriobacteriia</taxon>
        <taxon>Eggerthellales</taxon>
        <taxon>Eggerthellaceae</taxon>
        <taxon>Gordonibacter</taxon>
    </lineage>
</organism>
<dbReference type="SUPFAM" id="SSF53850">
    <property type="entry name" value="Periplasmic binding protein-like II"/>
    <property type="match status" value="2"/>
</dbReference>
<proteinExistence type="predicted"/>
<feature type="region of interest" description="Disordered" evidence="2">
    <location>
        <begin position="31"/>
        <end position="58"/>
    </location>
</feature>
<dbReference type="InterPro" id="IPR024370">
    <property type="entry name" value="PBP_domain"/>
</dbReference>
<evidence type="ECO:0000313" key="7">
    <source>
        <dbReference type="Proteomes" id="UP000285258"/>
    </source>
</evidence>
<dbReference type="PANTHER" id="PTHR30570:SF1">
    <property type="entry name" value="PHOSPHATE-BINDING PROTEIN PSTS"/>
    <property type="match status" value="1"/>
</dbReference>
<dbReference type="EMBL" id="WKZA01000005">
    <property type="protein sequence ID" value="MSA93887.1"/>
    <property type="molecule type" value="Genomic_DNA"/>
</dbReference>
<dbReference type="InterPro" id="IPR050811">
    <property type="entry name" value="Phosphate_ABC_transporter"/>
</dbReference>
<dbReference type="RefSeq" id="WP_096227859.1">
    <property type="nucleotide sequence ID" value="NZ_CP168029.1"/>
</dbReference>
<feature type="signal peptide" evidence="3">
    <location>
        <begin position="1"/>
        <end position="30"/>
    </location>
</feature>
<reference evidence="7" key="1">
    <citation type="submission" date="2018-05" db="EMBL/GenBank/DDBJ databases">
        <title>Genome Sequencing of selected type strains of the family Eggerthellaceae.</title>
        <authorList>
            <person name="Danylec N."/>
            <person name="Stoll D.A."/>
            <person name="Doetsch A."/>
            <person name="Huch M."/>
        </authorList>
    </citation>
    <scope>NUCLEOTIDE SEQUENCE [LARGE SCALE GENOMIC DNA]</scope>
    <source>
        <strain evidence="7">DSM 27213</strain>
    </source>
</reference>
<reference evidence="6" key="2">
    <citation type="journal article" date="2019" name="Int. J. Syst. Evol. Microbiol.">
        <title>Gordonibacter faecihominis is a later heterotypic synonym of Gordonibacter urolithinfaciens.</title>
        <authorList>
            <person name="Danylec N."/>
            <person name="Stoll D.A."/>
            <person name="Huch M."/>
        </authorList>
    </citation>
    <scope>NUCLEOTIDE SEQUENCE</scope>
    <source>
        <strain evidence="6">DSM 27213</strain>
    </source>
</reference>
<dbReference type="Gene3D" id="3.40.190.10">
    <property type="entry name" value="Periplasmic binding protein-like II"/>
    <property type="match status" value="3"/>
</dbReference>
<evidence type="ECO:0000256" key="1">
    <source>
        <dbReference type="ARBA" id="ARBA00022729"/>
    </source>
</evidence>
<feature type="domain" description="PBP" evidence="4">
    <location>
        <begin position="46"/>
        <end position="168"/>
    </location>
</feature>
<dbReference type="PROSITE" id="PS51257">
    <property type="entry name" value="PROKAR_LIPOPROTEIN"/>
    <property type="match status" value="1"/>
</dbReference>
<reference evidence="6" key="3">
    <citation type="journal article" date="2019" name="Microbiol. Resour. Announc.">
        <title>Draft Genome Sequences of Type Strains of Gordonibacter faecihominis, Paraeggerthella hongkongensis, Parvibacter caecicola,Slackia equolifaciens, Slackia faecicanis, and Slackia isoflavoniconvertens.</title>
        <authorList>
            <person name="Danylec N."/>
            <person name="Stoll D.A."/>
            <person name="Dotsch A."/>
            <person name="Huch M."/>
        </authorList>
    </citation>
    <scope>NUCLEOTIDE SEQUENCE</scope>
    <source>
        <strain evidence="6">DSM 27213</strain>
    </source>
</reference>
<accession>A0A423UN51</accession>
<sequence>MKKRLVMMAMGALLALSAFGLMGCSGGGNAGSGDGGEGDGAAGTVPSGEVSVYSREDGSGTRGAFVELMGIEEKDASGEKVDMTTTSAAITNSTSVMMTSVAGDENGIGYISLGSLNDTVKALKIDGAEATAANVKSGDYQVARPFNIVTKDGLSDVAQDFIDFIMSSDGQKIVEEEGYISVADSAAAYTGSGQSGKIVIAGSSSVTPVMEKLAEAYKAINSGVTIEVNQSDSTTGVNMATEGTCDIGMASRELKDSETGVTPTVIAQDGIAVIVNNASNVDGLSSEQVKGIYTGEIANWEDVLA</sequence>
<keyword evidence="1 3" id="KW-0732">Signal</keyword>